<dbReference type="SUPFAM" id="SSF55874">
    <property type="entry name" value="ATPase domain of HSP90 chaperone/DNA topoisomerase II/histidine kinase"/>
    <property type="match status" value="1"/>
</dbReference>
<dbReference type="Proteomes" id="UP001500279">
    <property type="component" value="Unassembled WGS sequence"/>
</dbReference>
<dbReference type="PROSITE" id="PS50110">
    <property type="entry name" value="RESPONSE_REGULATORY"/>
    <property type="match status" value="1"/>
</dbReference>
<organism evidence="11 12">
    <name type="scientific">Ideonella azotifigens</name>
    <dbReference type="NCBI Taxonomy" id="513160"/>
    <lineage>
        <taxon>Bacteria</taxon>
        <taxon>Pseudomonadati</taxon>
        <taxon>Pseudomonadota</taxon>
        <taxon>Betaproteobacteria</taxon>
        <taxon>Burkholderiales</taxon>
        <taxon>Sphaerotilaceae</taxon>
        <taxon>Ideonella</taxon>
    </lineage>
</organism>
<evidence type="ECO:0000256" key="7">
    <source>
        <dbReference type="SAM" id="Phobius"/>
    </source>
</evidence>
<evidence type="ECO:0000256" key="3">
    <source>
        <dbReference type="ARBA" id="ARBA00022553"/>
    </source>
</evidence>
<dbReference type="SMART" id="SM00448">
    <property type="entry name" value="REC"/>
    <property type="match status" value="1"/>
</dbReference>
<dbReference type="SMART" id="SM00091">
    <property type="entry name" value="PAS"/>
    <property type="match status" value="2"/>
</dbReference>
<feature type="domain" description="PAS" evidence="10">
    <location>
        <begin position="251"/>
        <end position="304"/>
    </location>
</feature>
<dbReference type="SUPFAM" id="SSF52172">
    <property type="entry name" value="CheY-like"/>
    <property type="match status" value="1"/>
</dbReference>
<evidence type="ECO:0000313" key="12">
    <source>
        <dbReference type="Proteomes" id="UP001500279"/>
    </source>
</evidence>
<dbReference type="InterPro" id="IPR011006">
    <property type="entry name" value="CheY-like_superfamily"/>
</dbReference>
<dbReference type="PROSITE" id="PS50112">
    <property type="entry name" value="PAS"/>
    <property type="match status" value="2"/>
</dbReference>
<accession>A0ABP3VBH3</accession>
<reference evidence="12" key="1">
    <citation type="journal article" date="2019" name="Int. J. Syst. Evol. Microbiol.">
        <title>The Global Catalogue of Microorganisms (GCM) 10K type strain sequencing project: providing services to taxonomists for standard genome sequencing and annotation.</title>
        <authorList>
            <consortium name="The Broad Institute Genomics Platform"/>
            <consortium name="The Broad Institute Genome Sequencing Center for Infectious Disease"/>
            <person name="Wu L."/>
            <person name="Ma J."/>
        </authorList>
    </citation>
    <scope>NUCLEOTIDE SEQUENCE [LARGE SCALE GENOMIC DNA]</scope>
    <source>
        <strain evidence="12">JCM 15503</strain>
    </source>
</reference>
<dbReference type="InterPro" id="IPR036097">
    <property type="entry name" value="HisK_dim/P_sf"/>
</dbReference>
<dbReference type="Pfam" id="PF00989">
    <property type="entry name" value="PAS"/>
    <property type="match status" value="2"/>
</dbReference>
<name>A0ABP3VBH3_9BURK</name>
<protein>
    <recommendedName>
        <fullName evidence="2">histidine kinase</fullName>
        <ecNumber evidence="2">2.7.13.3</ecNumber>
    </recommendedName>
</protein>
<dbReference type="InterPro" id="IPR003594">
    <property type="entry name" value="HATPase_dom"/>
</dbReference>
<evidence type="ECO:0000259" key="8">
    <source>
        <dbReference type="PROSITE" id="PS50109"/>
    </source>
</evidence>
<dbReference type="CDD" id="cd00082">
    <property type="entry name" value="HisKA"/>
    <property type="match status" value="1"/>
</dbReference>
<evidence type="ECO:0000256" key="5">
    <source>
        <dbReference type="ARBA" id="ARBA00022777"/>
    </source>
</evidence>
<dbReference type="InterPro" id="IPR003661">
    <property type="entry name" value="HisK_dim/P_dom"/>
</dbReference>
<feature type="modified residue" description="4-aspartylphosphate" evidence="6">
    <location>
        <position position="805"/>
    </location>
</feature>
<dbReference type="PANTHER" id="PTHR43047:SF72">
    <property type="entry name" value="OSMOSENSING HISTIDINE PROTEIN KINASE SLN1"/>
    <property type="match status" value="1"/>
</dbReference>
<dbReference type="Gene3D" id="1.10.287.130">
    <property type="match status" value="1"/>
</dbReference>
<proteinExistence type="predicted"/>
<dbReference type="SMART" id="SM00387">
    <property type="entry name" value="HATPase_c"/>
    <property type="match status" value="1"/>
</dbReference>
<feature type="transmembrane region" description="Helical" evidence="7">
    <location>
        <begin position="20"/>
        <end position="53"/>
    </location>
</feature>
<keyword evidence="7" id="KW-1133">Transmembrane helix</keyword>
<evidence type="ECO:0000256" key="4">
    <source>
        <dbReference type="ARBA" id="ARBA00022679"/>
    </source>
</evidence>
<keyword evidence="12" id="KW-1185">Reference proteome</keyword>
<keyword evidence="7" id="KW-0812">Transmembrane</keyword>
<feature type="transmembrane region" description="Helical" evidence="7">
    <location>
        <begin position="214"/>
        <end position="234"/>
    </location>
</feature>
<feature type="domain" description="Response regulatory" evidence="9">
    <location>
        <begin position="755"/>
        <end position="872"/>
    </location>
</feature>
<dbReference type="Gene3D" id="3.30.565.10">
    <property type="entry name" value="Histidine kinase-like ATPase, C-terminal domain"/>
    <property type="match status" value="1"/>
</dbReference>
<dbReference type="SMART" id="SM00388">
    <property type="entry name" value="HisKA"/>
    <property type="match status" value="1"/>
</dbReference>
<dbReference type="SUPFAM" id="SSF47384">
    <property type="entry name" value="Homodimeric domain of signal transducing histidine kinase"/>
    <property type="match status" value="1"/>
</dbReference>
<dbReference type="CDD" id="cd00130">
    <property type="entry name" value="PAS"/>
    <property type="match status" value="2"/>
</dbReference>
<dbReference type="EC" id="2.7.13.3" evidence="2"/>
<evidence type="ECO:0000256" key="2">
    <source>
        <dbReference type="ARBA" id="ARBA00012438"/>
    </source>
</evidence>
<comment type="catalytic activity">
    <reaction evidence="1">
        <text>ATP + protein L-histidine = ADP + protein N-phospho-L-histidine.</text>
        <dbReference type="EC" id="2.7.13.3"/>
    </reaction>
</comment>
<dbReference type="PANTHER" id="PTHR43047">
    <property type="entry name" value="TWO-COMPONENT HISTIDINE PROTEIN KINASE"/>
    <property type="match status" value="1"/>
</dbReference>
<dbReference type="NCBIfam" id="TIGR00229">
    <property type="entry name" value="sensory_box"/>
    <property type="match status" value="2"/>
</dbReference>
<dbReference type="InterPro" id="IPR005467">
    <property type="entry name" value="His_kinase_dom"/>
</dbReference>
<dbReference type="Gene3D" id="3.30.450.20">
    <property type="entry name" value="PAS domain"/>
    <property type="match status" value="2"/>
</dbReference>
<feature type="domain" description="PAS" evidence="10">
    <location>
        <begin position="381"/>
        <end position="432"/>
    </location>
</feature>
<dbReference type="PROSITE" id="PS50109">
    <property type="entry name" value="HIS_KIN"/>
    <property type="match status" value="1"/>
</dbReference>
<dbReference type="Pfam" id="PF02518">
    <property type="entry name" value="HATPase_c"/>
    <property type="match status" value="1"/>
</dbReference>
<dbReference type="InterPro" id="IPR000014">
    <property type="entry name" value="PAS"/>
</dbReference>
<dbReference type="InterPro" id="IPR001789">
    <property type="entry name" value="Sig_transdc_resp-reg_receiver"/>
</dbReference>
<dbReference type="PRINTS" id="PR00344">
    <property type="entry name" value="BCTRLSENSOR"/>
</dbReference>
<sequence length="885" mass="96868">MQGVGADLQPIMQRRPARRISWVVVALGTIGLFQVLLAIFSIQLLAAVQSYVIGESLYSKAQKDAHIHLLEYLQSGTEEDHRQFLDAVAIPVGDRMAREELDKAAPDFEVVRRAFLAGGNHPDDIDGLIWLYRWFHDSSLMAEAIASWREGDLAVAELQAVDKQLRLIPPSRRFDEALTAEMRAKVASINLRLTRLERTFSDRLAFNARLLRRAAIAINALAAALLGFLGLGIVRRGLRDRELAAHEIRRRQQLLQQLLDSTTEGLLGVDTRGFCTFVNRAALDRLGYRQESELVGHEVHSVIHSRCELVAGEQTCPVQQTFLKMEPAHRQASQFWDRQGRAFPVEYWAHPMYQDGRPDGAVVTFFDVSEQRRTKAALEKSEAKLAKLIEAVADAVISADEHGRIVLFNRAAEQVFRLRAEQVLGRPVAELFKDLALLDGGAPAAAPGGKPLELVGLRGDVPFPAEATFSRVDTGPGPQTTIVLRDVSEQLAMRREREQRQTLEAHSRAKTEFLSRMSHELRTPLNAVLGFAQLMNIDLAHPLDPLNQGRARQIERAGAHLLALVNDVLDLSMVESGRLSLSLQAVEARAVAEEASSVAGTLSEEGRIELDVSFPGPLWVHADEVRLRQSLINLLSNAVKYGGREGPVTLSLVPQHDHCQFSVKDQGPGMTDSQLTHLFEPFNRLGAEHSGVEGTGIGLVLTRQLVQAMGGELAVESAPGQGTRATITLPWAAAPQALAAPRWPVAASSSAARLDVLYAEDNDVNIELMSQLVKLRSWVTFRAANSGALALAMFMQRRPDLVLIDMNLGDVSGLELAAQLRALPGAATARLVALSADALPHQVRMALDSGFEGYLTKPINFAEVLGLFDRLGGAPAPQSASTVGH</sequence>
<feature type="domain" description="Histidine kinase" evidence="8">
    <location>
        <begin position="516"/>
        <end position="733"/>
    </location>
</feature>
<evidence type="ECO:0000256" key="6">
    <source>
        <dbReference type="PROSITE-ProRule" id="PRU00169"/>
    </source>
</evidence>
<gene>
    <name evidence="11" type="ORF">GCM10009107_26170</name>
</gene>
<evidence type="ECO:0000259" key="10">
    <source>
        <dbReference type="PROSITE" id="PS50112"/>
    </source>
</evidence>
<dbReference type="InterPro" id="IPR004358">
    <property type="entry name" value="Sig_transdc_His_kin-like_C"/>
</dbReference>
<dbReference type="EMBL" id="BAAAEW010000014">
    <property type="protein sequence ID" value="GAA0752381.1"/>
    <property type="molecule type" value="Genomic_DNA"/>
</dbReference>
<keyword evidence="7" id="KW-0472">Membrane</keyword>
<comment type="caution">
    <text evidence="11">The sequence shown here is derived from an EMBL/GenBank/DDBJ whole genome shotgun (WGS) entry which is preliminary data.</text>
</comment>
<evidence type="ECO:0000256" key="1">
    <source>
        <dbReference type="ARBA" id="ARBA00000085"/>
    </source>
</evidence>
<dbReference type="InterPro" id="IPR013767">
    <property type="entry name" value="PAS_fold"/>
</dbReference>
<dbReference type="SUPFAM" id="SSF55785">
    <property type="entry name" value="PYP-like sensor domain (PAS domain)"/>
    <property type="match status" value="2"/>
</dbReference>
<keyword evidence="3 6" id="KW-0597">Phosphoprotein</keyword>
<keyword evidence="5" id="KW-0418">Kinase</keyword>
<dbReference type="CDD" id="cd17546">
    <property type="entry name" value="REC_hyHK_CKI1_RcsC-like"/>
    <property type="match status" value="1"/>
</dbReference>
<dbReference type="Pfam" id="PF00512">
    <property type="entry name" value="HisKA"/>
    <property type="match status" value="1"/>
</dbReference>
<dbReference type="Gene3D" id="3.40.50.2300">
    <property type="match status" value="1"/>
</dbReference>
<dbReference type="Pfam" id="PF00072">
    <property type="entry name" value="Response_reg"/>
    <property type="match status" value="1"/>
</dbReference>
<dbReference type="InterPro" id="IPR035965">
    <property type="entry name" value="PAS-like_dom_sf"/>
</dbReference>
<evidence type="ECO:0000259" key="9">
    <source>
        <dbReference type="PROSITE" id="PS50110"/>
    </source>
</evidence>
<evidence type="ECO:0000313" key="11">
    <source>
        <dbReference type="EMBL" id="GAA0752381.1"/>
    </source>
</evidence>
<keyword evidence="4" id="KW-0808">Transferase</keyword>
<dbReference type="InterPro" id="IPR036890">
    <property type="entry name" value="HATPase_C_sf"/>
</dbReference>